<sequence>MRKVSYMKLKGSQNLRQRLLLSPLASIPILIDDICVDATWLGLLPHEVSFLRLLETISDDCHVEINETGNPRSEERRIWSTSTDLVVHRSSGVAGGVWVAWCVIKQSEKTEGAVALGSLETTSKHL</sequence>
<dbReference type="SUPFAM" id="SSF55205">
    <property type="entry name" value="EPT/RTPC-like"/>
    <property type="match status" value="1"/>
</dbReference>
<dbReference type="PANTHER" id="PTHR11096:SF1">
    <property type="entry name" value="RNA 3'-TERMINAL PHOSPHATE CYCLASE-LIKE PROTEIN"/>
    <property type="match status" value="1"/>
</dbReference>
<keyword evidence="3" id="KW-1185">Reference proteome</keyword>
<dbReference type="Proteomes" id="UP001157418">
    <property type="component" value="Unassembled WGS sequence"/>
</dbReference>
<protein>
    <recommendedName>
        <fullName evidence="1">RNA 3'-terminal phosphate cyclase domain-containing protein</fullName>
    </recommendedName>
</protein>
<evidence type="ECO:0000259" key="1">
    <source>
        <dbReference type="Pfam" id="PF01137"/>
    </source>
</evidence>
<reference evidence="2 3" key="1">
    <citation type="submission" date="2022-01" db="EMBL/GenBank/DDBJ databases">
        <authorList>
            <person name="Xiong W."/>
            <person name="Schranz E."/>
        </authorList>
    </citation>
    <scope>NUCLEOTIDE SEQUENCE [LARGE SCALE GENOMIC DNA]</scope>
</reference>
<organism evidence="2 3">
    <name type="scientific">Lactuca virosa</name>
    <dbReference type="NCBI Taxonomy" id="75947"/>
    <lineage>
        <taxon>Eukaryota</taxon>
        <taxon>Viridiplantae</taxon>
        <taxon>Streptophyta</taxon>
        <taxon>Embryophyta</taxon>
        <taxon>Tracheophyta</taxon>
        <taxon>Spermatophyta</taxon>
        <taxon>Magnoliopsida</taxon>
        <taxon>eudicotyledons</taxon>
        <taxon>Gunneridae</taxon>
        <taxon>Pentapetalae</taxon>
        <taxon>asterids</taxon>
        <taxon>campanulids</taxon>
        <taxon>Asterales</taxon>
        <taxon>Asteraceae</taxon>
        <taxon>Cichorioideae</taxon>
        <taxon>Cichorieae</taxon>
        <taxon>Lactucinae</taxon>
        <taxon>Lactuca</taxon>
    </lineage>
</organism>
<dbReference type="PANTHER" id="PTHR11096">
    <property type="entry name" value="RNA 3' TERMINAL PHOSPHATE CYCLASE"/>
    <property type="match status" value="1"/>
</dbReference>
<dbReference type="GO" id="GO:0004521">
    <property type="term" value="F:RNA endonuclease activity"/>
    <property type="evidence" value="ECO:0007669"/>
    <property type="project" value="TreeGrafter"/>
</dbReference>
<dbReference type="InterPro" id="IPR013792">
    <property type="entry name" value="RNA3'P_cycl/enolpyr_Trfase_a/b"/>
</dbReference>
<dbReference type="InterPro" id="IPR037136">
    <property type="entry name" value="RNA3'_phos_cyclase_dom_sf"/>
</dbReference>
<evidence type="ECO:0000313" key="2">
    <source>
        <dbReference type="EMBL" id="CAH1439912.1"/>
    </source>
</evidence>
<dbReference type="InterPro" id="IPR000228">
    <property type="entry name" value="RNA3'_term_phos_cyc"/>
</dbReference>
<dbReference type="Pfam" id="PF01137">
    <property type="entry name" value="RTC"/>
    <property type="match status" value="1"/>
</dbReference>
<feature type="domain" description="RNA 3'-terminal phosphate cyclase" evidence="1">
    <location>
        <begin position="8"/>
        <end position="61"/>
    </location>
</feature>
<comment type="caution">
    <text evidence="2">The sequence shown here is derived from an EMBL/GenBank/DDBJ whole genome shotgun (WGS) entry which is preliminary data.</text>
</comment>
<evidence type="ECO:0000313" key="3">
    <source>
        <dbReference type="Proteomes" id="UP001157418"/>
    </source>
</evidence>
<name>A0AAU9NPV4_9ASTR</name>
<dbReference type="GO" id="GO:0000479">
    <property type="term" value="P:endonucleolytic cleavage of tricistronic rRNA transcript (SSU-rRNA, 5.8S rRNA, LSU-rRNA)"/>
    <property type="evidence" value="ECO:0007669"/>
    <property type="project" value="TreeGrafter"/>
</dbReference>
<dbReference type="Gene3D" id="3.65.10.20">
    <property type="entry name" value="RNA 3'-terminal phosphate cyclase domain"/>
    <property type="match status" value="1"/>
</dbReference>
<accession>A0AAU9NPV4</accession>
<gene>
    <name evidence="2" type="ORF">LVIROSA_LOCUS26078</name>
</gene>
<dbReference type="InterPro" id="IPR023797">
    <property type="entry name" value="RNA3'_phos_cyclase_dom"/>
</dbReference>
<dbReference type="GO" id="GO:0005730">
    <property type="term" value="C:nucleolus"/>
    <property type="evidence" value="ECO:0007669"/>
    <property type="project" value="TreeGrafter"/>
</dbReference>
<dbReference type="AlphaFoldDB" id="A0AAU9NPV4"/>
<proteinExistence type="predicted"/>
<dbReference type="EMBL" id="CAKMRJ010005412">
    <property type="protein sequence ID" value="CAH1439912.1"/>
    <property type="molecule type" value="Genomic_DNA"/>
</dbReference>